<dbReference type="Gene3D" id="3.40.50.150">
    <property type="entry name" value="Vaccinia Virus protein VP39"/>
    <property type="match status" value="1"/>
</dbReference>
<dbReference type="Gene3D" id="3.40.1350.10">
    <property type="match status" value="1"/>
</dbReference>
<dbReference type="EMBL" id="DF820466">
    <property type="protein sequence ID" value="GAK57932.1"/>
    <property type="molecule type" value="Genomic_DNA"/>
</dbReference>
<evidence type="ECO:0000313" key="6">
    <source>
        <dbReference type="EMBL" id="GAK57932.1"/>
    </source>
</evidence>
<dbReference type="GO" id="GO:0008170">
    <property type="term" value="F:N-methyltransferase activity"/>
    <property type="evidence" value="ECO:0007669"/>
    <property type="project" value="InterPro"/>
</dbReference>
<sequence length="550" mass="62435">MPSEDEAACSGGVFMKNQLYYGDNLKILRECIQDVSIDLIYLDPPFNSNRSYNVLFKDESGQDSEAQLTAFEDTWHWDLYAAKTYHELVTSSTPKVATMVGALRELIGENQMLAYLVMMTARLIELHRVLKPTGSLYLHCDSTAGHYLKIALDTIFSSQFFMNEIVWKRFNFHADAKRFGRVTDRILFYVKSDKYVFNKLSTTFSEKYIEDKFRYFDEDGRQYRLDNLNPPGGRGPIYEFHGITKPWRYTQEKMLQLEAEGGIYTGSKIAQLKRYLGELPGQAIHELWDDISSINPQAKERLGYPTQKPVALLERIVQASSNEGDLILDPFCGCGTTIHVAEKLKRRWIGIDITHLAIALQKYRLKDAFNLIEKRDYDVIGEPEDLSSARQLALDDRYQFQWWALSLIQAQPLGGDGKRKQGKKGADKGIDGMITFLDDPKGAPKKLIVQVKSGKVKSGDIRDLVGTLDREKAAIGVLITLEEPTKDMNAEAASAGFYHSPNWNKDYPRLQILTIAALLQGAAVQIPPTARTYKKAQKETRTEGEQQNLL</sequence>
<dbReference type="Pfam" id="PF01555">
    <property type="entry name" value="N6_N4_Mtase"/>
    <property type="match status" value="1"/>
</dbReference>
<dbReference type="InterPro" id="IPR029063">
    <property type="entry name" value="SAM-dependent_MTases_sf"/>
</dbReference>
<dbReference type="PANTHER" id="PTHR13370:SF3">
    <property type="entry name" value="TRNA (GUANINE(10)-N2)-METHYLTRANSFERASE HOMOLOG"/>
    <property type="match status" value="1"/>
</dbReference>
<dbReference type="InterPro" id="IPR002941">
    <property type="entry name" value="DNA_methylase_N4/N6"/>
</dbReference>
<dbReference type="AlphaFoldDB" id="A0A081C027"/>
<dbReference type="PROSITE" id="PS00092">
    <property type="entry name" value="N6_MTASE"/>
    <property type="match status" value="1"/>
</dbReference>
<dbReference type="InterPro" id="IPR001091">
    <property type="entry name" value="RM_Methyltransferase"/>
</dbReference>
<dbReference type="Pfam" id="PF22722">
    <property type="entry name" value="NA-iREase1"/>
    <property type="match status" value="1"/>
</dbReference>
<dbReference type="HOGENOM" id="CLU_024927_10_3_0"/>
<keyword evidence="7" id="KW-1185">Reference proteome</keyword>
<accession>A0A081C027</accession>
<dbReference type="PRINTS" id="PR00508">
    <property type="entry name" value="S21N4MTFRASE"/>
</dbReference>
<organism evidence="6">
    <name type="scientific">Vecturithrix granuli</name>
    <dbReference type="NCBI Taxonomy" id="1499967"/>
    <lineage>
        <taxon>Bacteria</taxon>
        <taxon>Candidatus Moduliflexota</taxon>
        <taxon>Candidatus Vecturitrichia</taxon>
        <taxon>Candidatus Vecturitrichales</taxon>
        <taxon>Candidatus Vecturitrichaceae</taxon>
        <taxon>Candidatus Vecturithrix</taxon>
    </lineage>
</organism>
<gene>
    <name evidence="6" type="ORF">U27_04904</name>
</gene>
<comment type="similarity">
    <text evidence="1">Belongs to the N(4)/N(6)-methyltransferase family.</text>
</comment>
<reference evidence="6" key="1">
    <citation type="journal article" date="2015" name="PeerJ">
        <title>First genomic representation of candidate bacterial phylum KSB3 points to enhanced environmental sensing as a trigger of wastewater bulking.</title>
        <authorList>
            <person name="Sekiguchi Y."/>
            <person name="Ohashi A."/>
            <person name="Parks D.H."/>
            <person name="Yamauchi T."/>
            <person name="Tyson G.W."/>
            <person name="Hugenholtz P."/>
        </authorList>
    </citation>
    <scope>NUCLEOTIDE SEQUENCE [LARGE SCALE GENOMIC DNA]</scope>
</reference>
<dbReference type="STRING" id="1499967.U27_04904"/>
<evidence type="ECO:0000256" key="1">
    <source>
        <dbReference type="ARBA" id="ARBA00006594"/>
    </source>
</evidence>
<dbReference type="InterPro" id="IPR054557">
    <property type="entry name" value="NA-iREase1_dom"/>
</dbReference>
<dbReference type="InterPro" id="IPR002052">
    <property type="entry name" value="DNA_methylase_N6_adenine_CS"/>
</dbReference>
<proteinExistence type="inferred from homology"/>
<evidence type="ECO:0000313" key="7">
    <source>
        <dbReference type="Proteomes" id="UP000030661"/>
    </source>
</evidence>
<dbReference type="GO" id="GO:0005737">
    <property type="term" value="C:cytoplasm"/>
    <property type="evidence" value="ECO:0007669"/>
    <property type="project" value="TreeGrafter"/>
</dbReference>
<dbReference type="Proteomes" id="UP000030661">
    <property type="component" value="Unassembled WGS sequence"/>
</dbReference>
<feature type="domain" description="DNA methylase N-4/N-6" evidence="4">
    <location>
        <begin position="37"/>
        <end position="355"/>
    </location>
</feature>
<evidence type="ECO:0000256" key="2">
    <source>
        <dbReference type="ARBA" id="ARBA00022603"/>
    </source>
</evidence>
<dbReference type="PANTHER" id="PTHR13370">
    <property type="entry name" value="RNA METHYLASE-RELATED"/>
    <property type="match status" value="1"/>
</dbReference>
<protein>
    <submittedName>
        <fullName evidence="6">DNA methylase N-4/N-6 domain protein</fullName>
    </submittedName>
</protein>
<dbReference type="InterPro" id="IPR011856">
    <property type="entry name" value="tRNA_endonuc-like_dom_sf"/>
</dbReference>
<dbReference type="GO" id="GO:0032259">
    <property type="term" value="P:methylation"/>
    <property type="evidence" value="ECO:0007669"/>
    <property type="project" value="UniProtKB-KW"/>
</dbReference>
<dbReference type="eggNOG" id="COG2189">
    <property type="taxonomic scope" value="Bacteria"/>
</dbReference>
<keyword evidence="2 6" id="KW-0489">Methyltransferase</keyword>
<dbReference type="GO" id="GO:0003677">
    <property type="term" value="F:DNA binding"/>
    <property type="evidence" value="ECO:0007669"/>
    <property type="project" value="InterPro"/>
</dbReference>
<evidence type="ECO:0000259" key="5">
    <source>
        <dbReference type="Pfam" id="PF22722"/>
    </source>
</evidence>
<evidence type="ECO:0000259" key="4">
    <source>
        <dbReference type="Pfam" id="PF01555"/>
    </source>
</evidence>
<dbReference type="SUPFAM" id="SSF53335">
    <property type="entry name" value="S-adenosyl-L-methionine-dependent methyltransferases"/>
    <property type="match status" value="1"/>
</dbReference>
<name>A0A081C027_VECG1</name>
<keyword evidence="3" id="KW-0808">Transferase</keyword>
<evidence type="ECO:0000256" key="3">
    <source>
        <dbReference type="ARBA" id="ARBA00022679"/>
    </source>
</evidence>
<feature type="domain" description="NACHT-associated inactive Restriction Endonuclease 1 sensor" evidence="5">
    <location>
        <begin position="422"/>
        <end position="519"/>
    </location>
</feature>